<feature type="domain" description="PCI" evidence="7">
    <location>
        <begin position="301"/>
        <end position="381"/>
    </location>
</feature>
<evidence type="ECO:0000259" key="8">
    <source>
        <dbReference type="Pfam" id="PF10602"/>
    </source>
</evidence>
<dbReference type="PANTHER" id="PTHR14145:SF2">
    <property type="entry name" value="COP9 SIGNALOSOME COMPLEX SUBUNIT 1"/>
    <property type="match status" value="1"/>
</dbReference>
<reference evidence="9" key="1">
    <citation type="submission" date="2020-06" db="EMBL/GenBank/DDBJ databases">
        <authorList>
            <consortium name="Plant Systems Biology data submission"/>
        </authorList>
    </citation>
    <scope>NUCLEOTIDE SEQUENCE</scope>
    <source>
        <strain evidence="9">D6</strain>
    </source>
</reference>
<protein>
    <submittedName>
        <fullName evidence="9">Signalosome complex subunit 1</fullName>
    </submittedName>
</protein>
<dbReference type="Proteomes" id="UP001153069">
    <property type="component" value="Unassembled WGS sequence"/>
</dbReference>
<keyword evidence="5" id="KW-0539">Nucleus</keyword>
<evidence type="ECO:0000259" key="7">
    <source>
        <dbReference type="Pfam" id="PF01399"/>
    </source>
</evidence>
<organism evidence="9 10">
    <name type="scientific">Seminavis robusta</name>
    <dbReference type="NCBI Taxonomy" id="568900"/>
    <lineage>
        <taxon>Eukaryota</taxon>
        <taxon>Sar</taxon>
        <taxon>Stramenopiles</taxon>
        <taxon>Ochrophyta</taxon>
        <taxon>Bacillariophyta</taxon>
        <taxon>Bacillariophyceae</taxon>
        <taxon>Bacillariophycidae</taxon>
        <taxon>Naviculales</taxon>
        <taxon>Naviculaceae</taxon>
        <taxon>Seminavis</taxon>
    </lineage>
</organism>
<dbReference type="OrthoDB" id="422427at2759"/>
<evidence type="ECO:0000313" key="9">
    <source>
        <dbReference type="EMBL" id="CAB9517960.1"/>
    </source>
</evidence>
<name>A0A9N8HMF9_9STRA</name>
<evidence type="ECO:0000256" key="4">
    <source>
        <dbReference type="ARBA" id="ARBA00022790"/>
    </source>
</evidence>
<dbReference type="EMBL" id="CAICTM010000893">
    <property type="protein sequence ID" value="CAB9517960.1"/>
    <property type="molecule type" value="Genomic_DNA"/>
</dbReference>
<dbReference type="Pfam" id="PF01399">
    <property type="entry name" value="PCI"/>
    <property type="match status" value="1"/>
</dbReference>
<keyword evidence="4" id="KW-0736">Signalosome</keyword>
<feature type="region of interest" description="Disordered" evidence="6">
    <location>
        <begin position="429"/>
        <end position="492"/>
    </location>
</feature>
<keyword evidence="10" id="KW-1185">Reference proteome</keyword>
<proteinExistence type="predicted"/>
<sequence>MMDLEAYIQKYKGETRLQRLLHIGKVAQDASLVTQAYELAETQMKEDGNVLRYKEVFGDENGPSPSHPRARSGNVVYDHDFLVETDARNRGTRDMLTGRLHTAQAHLNKEAIRTAYLALAEADVLRGDLTEAYHAALRAKDYCTNRQQTSQVSFLVLELAIHLHNYNQVRDFTFKVQHTLLPGGSSSSDAHNTTATTTNNIADRLLVASALERLAHGDFPKAAAKFRQVCATSGAGWDTLIAPEDIATYAAVTSMASASRKVLQEWIEHPEALEFLAPPLQEALFQLASRANYAAAWKHLQEFTPNLQLDLFLAPHLDKILPKIREACILEYWIPYQRVSLAKMAQDLEFAAANDSNNSSLVSVIERLMRQGALRDCRMDCRTQSLIRDTPSCNKTRRKLQNMGQQVLDDTYAMVIRLACVESDLVVMDPQQQNSKGRRGNRGDGYGDEDDDIDDAMDSDDDTPMVDVGGGPAIIGDDEPPEMGAQNPEDLY</sequence>
<comment type="caution">
    <text evidence="9">The sequence shown here is derived from an EMBL/GenBank/DDBJ whole genome shotgun (WGS) entry which is preliminary data.</text>
</comment>
<evidence type="ECO:0000256" key="2">
    <source>
        <dbReference type="ARBA" id="ARBA00004496"/>
    </source>
</evidence>
<dbReference type="Gene3D" id="1.25.40.570">
    <property type="match status" value="1"/>
</dbReference>
<evidence type="ECO:0000313" key="10">
    <source>
        <dbReference type="Proteomes" id="UP001153069"/>
    </source>
</evidence>
<dbReference type="Pfam" id="PF10602">
    <property type="entry name" value="RPN7"/>
    <property type="match status" value="1"/>
</dbReference>
<evidence type="ECO:0000256" key="3">
    <source>
        <dbReference type="ARBA" id="ARBA00022490"/>
    </source>
</evidence>
<dbReference type="PANTHER" id="PTHR14145">
    <property type="entry name" value="26S PROTESOME SUBUNIT 6"/>
    <property type="match status" value="1"/>
</dbReference>
<accession>A0A9N8HMF9</accession>
<comment type="subcellular location">
    <subcellularLocation>
        <location evidence="2">Cytoplasm</location>
    </subcellularLocation>
    <subcellularLocation>
        <location evidence="1">Nucleus</location>
    </subcellularLocation>
</comment>
<gene>
    <name evidence="9" type="ORF">SEMRO_895_G217250.1</name>
</gene>
<dbReference type="InterPro" id="IPR000717">
    <property type="entry name" value="PCI_dom"/>
</dbReference>
<evidence type="ECO:0000256" key="5">
    <source>
        <dbReference type="ARBA" id="ARBA00023242"/>
    </source>
</evidence>
<feature type="compositionally biased region" description="Acidic residues" evidence="6">
    <location>
        <begin position="446"/>
        <end position="464"/>
    </location>
</feature>
<evidence type="ECO:0000256" key="6">
    <source>
        <dbReference type="SAM" id="MobiDB-lite"/>
    </source>
</evidence>
<dbReference type="GO" id="GO:0008180">
    <property type="term" value="C:COP9 signalosome"/>
    <property type="evidence" value="ECO:0007669"/>
    <property type="project" value="UniProtKB-KW"/>
</dbReference>
<evidence type="ECO:0000256" key="1">
    <source>
        <dbReference type="ARBA" id="ARBA00004123"/>
    </source>
</evidence>
<dbReference type="AlphaFoldDB" id="A0A9N8HMF9"/>
<feature type="domain" description="26S proteasome regulatory subunit Rpn7 N-terminal" evidence="8">
    <location>
        <begin position="78"/>
        <end position="265"/>
    </location>
</feature>
<dbReference type="InterPro" id="IPR019585">
    <property type="entry name" value="Rpn7/CSN1"/>
</dbReference>
<dbReference type="GO" id="GO:0005737">
    <property type="term" value="C:cytoplasm"/>
    <property type="evidence" value="ECO:0007669"/>
    <property type="project" value="UniProtKB-SubCell"/>
</dbReference>
<dbReference type="InterPro" id="IPR045135">
    <property type="entry name" value="Rpn7_N"/>
</dbReference>
<keyword evidence="3" id="KW-0963">Cytoplasm</keyword>